<dbReference type="Gene3D" id="3.30.559.10">
    <property type="entry name" value="Chloramphenicol acetyltransferase-like domain"/>
    <property type="match status" value="1"/>
</dbReference>
<name>A0A6L8K8G6_9BURK</name>
<organism evidence="1 2">
    <name type="scientific">Duganella flavida</name>
    <dbReference type="NCBI Taxonomy" id="2692175"/>
    <lineage>
        <taxon>Bacteria</taxon>
        <taxon>Pseudomonadati</taxon>
        <taxon>Pseudomonadota</taxon>
        <taxon>Betaproteobacteria</taxon>
        <taxon>Burkholderiales</taxon>
        <taxon>Oxalobacteraceae</taxon>
        <taxon>Telluria group</taxon>
        <taxon>Duganella</taxon>
    </lineage>
</organism>
<dbReference type="GO" id="GO:0008811">
    <property type="term" value="F:chloramphenicol O-acetyltransferase activity"/>
    <property type="evidence" value="ECO:0007669"/>
    <property type="project" value="InterPro"/>
</dbReference>
<gene>
    <name evidence="1" type="ORF">GTP46_07505</name>
</gene>
<dbReference type="Proteomes" id="UP000479335">
    <property type="component" value="Unassembled WGS sequence"/>
</dbReference>
<keyword evidence="2" id="KW-1185">Reference proteome</keyword>
<dbReference type="Pfam" id="PF00302">
    <property type="entry name" value="CAT"/>
    <property type="match status" value="1"/>
</dbReference>
<proteinExistence type="predicted"/>
<evidence type="ECO:0000313" key="1">
    <source>
        <dbReference type="EMBL" id="MYM22488.1"/>
    </source>
</evidence>
<dbReference type="EMBL" id="WWCN01000004">
    <property type="protein sequence ID" value="MYM22488.1"/>
    <property type="molecule type" value="Genomic_DNA"/>
</dbReference>
<dbReference type="PANTHER" id="PTHR38474:SF1">
    <property type="entry name" value="SLR0299 PROTEIN"/>
    <property type="match status" value="1"/>
</dbReference>
<protein>
    <recommendedName>
        <fullName evidence="3">Chloramphenicol acetyltransferase</fullName>
    </recommendedName>
</protein>
<evidence type="ECO:0008006" key="3">
    <source>
        <dbReference type="Google" id="ProtNLM"/>
    </source>
</evidence>
<dbReference type="SMART" id="SM01059">
    <property type="entry name" value="CAT"/>
    <property type="match status" value="1"/>
</dbReference>
<evidence type="ECO:0000313" key="2">
    <source>
        <dbReference type="Proteomes" id="UP000479335"/>
    </source>
</evidence>
<dbReference type="PANTHER" id="PTHR38474">
    <property type="entry name" value="SLR0299 PROTEIN"/>
    <property type="match status" value="1"/>
</dbReference>
<reference evidence="1 2" key="1">
    <citation type="submission" date="2019-12" db="EMBL/GenBank/DDBJ databases">
        <title>Novel species isolated from a subtropical stream in China.</title>
        <authorList>
            <person name="Lu H."/>
        </authorList>
    </citation>
    <scope>NUCLEOTIDE SEQUENCE [LARGE SCALE GENOMIC DNA]</scope>
    <source>
        <strain evidence="1 2">FT135W</strain>
    </source>
</reference>
<accession>A0A6L8K8G6</accession>
<dbReference type="InterPro" id="IPR001707">
    <property type="entry name" value="Cmp_AcTrfase"/>
</dbReference>
<dbReference type="AlphaFoldDB" id="A0A6L8K8G6"/>
<sequence length="214" mass="24922">MHNFEKRRDRYNAFASFEKPLVNLSFELEVPEFRPYCKQHGLAPFHFFLYHVLHALEGIDNFMYRVHQGEVIKIQDFWASYTVINQDQNLNFARFEMTADLKEFVARSVEAKRVAEASTGIINTSEALSEYDQRRNIHITCMPWLKLASIEHPIYKHKDYDIPSLAWGRFSDQRDDSKLAMTMSVQAHHGFVDGYHIHLLAEAIAARIAQTMAA</sequence>
<dbReference type="RefSeq" id="WP_161006002.1">
    <property type="nucleotide sequence ID" value="NZ_WWCN01000004.1"/>
</dbReference>
<dbReference type="InterPro" id="IPR023213">
    <property type="entry name" value="CAT-like_dom_sf"/>
</dbReference>
<comment type="caution">
    <text evidence="1">The sequence shown here is derived from an EMBL/GenBank/DDBJ whole genome shotgun (WGS) entry which is preliminary data.</text>
</comment>
<dbReference type="SUPFAM" id="SSF52777">
    <property type="entry name" value="CoA-dependent acyltransferases"/>
    <property type="match status" value="1"/>
</dbReference>